<evidence type="ECO:0000313" key="2">
    <source>
        <dbReference type="Proteomes" id="UP000476837"/>
    </source>
</evidence>
<dbReference type="Proteomes" id="UP000476837">
    <property type="component" value="Unassembled WGS sequence"/>
</dbReference>
<sequence length="186" mass="20227">MLLCEYAVAGMYFLWVTAMAKTDKSAMDRTSAAAKTTWDDLLVDPSSTPCEGDRAFAPATAALKELAAKVVSPAEQAVADVPAHKKGASAKKASKQVEAASVFPDERSKGRPKMNPADKKDVLLQARVKATFVELVELVTAREVERRAQMLGVDREAIVLKPSQLVREILETEVKRRAREFGLLAA</sequence>
<comment type="caution">
    <text evidence="1">The sequence shown here is derived from an EMBL/GenBank/DDBJ whole genome shotgun (WGS) entry which is preliminary data.</text>
</comment>
<accession>A0A6L3AR52</accession>
<proteinExistence type="predicted"/>
<name>A0A6L3AR52_AZOBR</name>
<gene>
    <name evidence="1" type="ORF">DS837_30715</name>
</gene>
<organism evidence="1 2">
    <name type="scientific">Azospirillum brasilense</name>
    <dbReference type="NCBI Taxonomy" id="192"/>
    <lineage>
        <taxon>Bacteria</taxon>
        <taxon>Pseudomonadati</taxon>
        <taxon>Pseudomonadota</taxon>
        <taxon>Alphaproteobacteria</taxon>
        <taxon>Rhodospirillales</taxon>
        <taxon>Azospirillaceae</taxon>
        <taxon>Azospirillum</taxon>
    </lineage>
</organism>
<reference evidence="1 2" key="1">
    <citation type="submission" date="2018-07" db="EMBL/GenBank/DDBJ databases">
        <title>Genome sequence of Roseomonas fauriae ATCC 49958.</title>
        <authorList>
            <person name="Sant'Anna F.H."/>
            <person name="Baldani J.I."/>
            <person name="Zilli J.E."/>
            <person name="Reis V.M."/>
            <person name="Hartmann A."/>
            <person name="Cruz L."/>
            <person name="de Souza E.M."/>
            <person name="de Oliveira Pedrosa F."/>
            <person name="Passaglia L.M.P."/>
        </authorList>
    </citation>
    <scope>NUCLEOTIDE SEQUENCE [LARGE SCALE GENOMIC DNA]</scope>
    <source>
        <strain evidence="1 2">ATCC 49958</strain>
    </source>
</reference>
<dbReference type="AlphaFoldDB" id="A0A6L3AR52"/>
<protein>
    <submittedName>
        <fullName evidence="1">Uncharacterized protein</fullName>
    </submittedName>
</protein>
<dbReference type="EMBL" id="QOKV01000044">
    <property type="protein sequence ID" value="KAA0676533.1"/>
    <property type="molecule type" value="Genomic_DNA"/>
</dbReference>
<evidence type="ECO:0000313" key="1">
    <source>
        <dbReference type="EMBL" id="KAA0676533.1"/>
    </source>
</evidence>